<dbReference type="InterPro" id="IPR056884">
    <property type="entry name" value="NPHP3-like_N"/>
</dbReference>
<dbReference type="InterPro" id="IPR036770">
    <property type="entry name" value="Ankyrin_rpt-contain_sf"/>
</dbReference>
<dbReference type="STRING" id="155417.A0A4Q4SZ24"/>
<dbReference type="SUPFAM" id="SSF52540">
    <property type="entry name" value="P-loop containing nucleoside triphosphate hydrolases"/>
    <property type="match status" value="1"/>
</dbReference>
<dbReference type="PANTHER" id="PTHR10039">
    <property type="entry name" value="AMELOGENIN"/>
    <property type="match status" value="1"/>
</dbReference>
<evidence type="ECO:0000259" key="3">
    <source>
        <dbReference type="Pfam" id="PF22939"/>
    </source>
</evidence>
<evidence type="ECO:0000259" key="4">
    <source>
        <dbReference type="Pfam" id="PF24883"/>
    </source>
</evidence>
<sequence length="974" mass="108984">MASHEANVTVGWIAPMALELTPAIGILENHEEVPKGKALYHLLRDLRESLIEEELPKFKDPGSEQDYLFPNDYPHRDRNKLCEGLCDFTLSKRRGDRGVTRKEDSPCIHYGIIGSANTLVISSEKRNELYEKHQVICFEMESAGVMGNYQALVIRGVCDYADSHKNKKWQKYAAATAAAYAKEVLLLVPPAKLDERVPTPSRTVSWPNNNSGLGNQFPVGNDKACRKNEILKKLKTSKYKDRKDRNPTRIPGTCEWFITHKAFREWQQSKSSSMLWVSADPGCGKSVLVKHLVDFVLPTTDSRTTCYFFFKDDFEDQRSVKGALCCILHQLFTQEEALFSDKILGQFEADREGLTNSFAELWSVLIAAAEDENAGEIVCIFDALDECDDQERFYLQKALCDFYGAERGLNLKILITSRPYSEIRRGLPSPDIQGLSVIHLSGESDIEREKISQEINLFIKDRVQNIKQKLTQDERDLLLQGLISVPNRTYLWVYLTLDLVEGDIGNGINKAKISQLASYLPKTVDEAYDKILSKSRHVEEAKRLLHIVVAATRPLTLKEMDFALVLQECHTSYTHINSHLKPEERVHEFVRDLCGLFVTVVNGKIYLFHQTAKEFLVPNRQVTTTTNLASNLKWKHTLQPRESHRILSEICIRHLLFSEFETHPLEGDMGLSQYAESHIFLDYSAKNWAVHLRDSQPDGIDATPLYYAICGDHQAVVDVLEGTGVDSAAIRSKVLFSATKIGQKSVVEQLLTTGKVDDKDGLTPLSYAAEYGREAIVKLLVATGKVEVDSKDNDGQTPLSYAAEYGREAIVKLLVATGKVDVDSKDNDGQTPLSYAAEYGREAIVKLLVATGKVDVDLKDKAGRTPLSYAAWCGHEAIVNVLIATGKVDVDSKNINGRTPLSYAAWCGHEAIVNAFIATGKVDVDSKDNGDWTPLSWAARNGQKAIVKLLVATGKVNFDMKDDSSWTLLSWAAE</sequence>
<keyword evidence="2" id="KW-0040">ANK repeat</keyword>
<dbReference type="AlphaFoldDB" id="A0A4Q4SZ24"/>
<feature type="domain" description="Nephrocystin 3-like N-terminal" evidence="4">
    <location>
        <begin position="252"/>
        <end position="418"/>
    </location>
</feature>
<dbReference type="Pfam" id="PF00023">
    <property type="entry name" value="Ank"/>
    <property type="match status" value="1"/>
</dbReference>
<dbReference type="SMART" id="SM00248">
    <property type="entry name" value="ANK"/>
    <property type="match status" value="7"/>
</dbReference>
<dbReference type="Gene3D" id="1.25.40.20">
    <property type="entry name" value="Ankyrin repeat-containing domain"/>
    <property type="match status" value="2"/>
</dbReference>
<dbReference type="Pfam" id="PF22939">
    <property type="entry name" value="WHD_GPIID"/>
    <property type="match status" value="1"/>
</dbReference>
<proteinExistence type="predicted"/>
<dbReference type="Pfam" id="PF24883">
    <property type="entry name" value="NPHP3_N"/>
    <property type="match status" value="1"/>
</dbReference>
<dbReference type="Pfam" id="PF12796">
    <property type="entry name" value="Ank_2"/>
    <property type="match status" value="2"/>
</dbReference>
<feature type="repeat" description="ANK" evidence="2">
    <location>
        <begin position="828"/>
        <end position="852"/>
    </location>
</feature>
<dbReference type="SUPFAM" id="SSF53167">
    <property type="entry name" value="Purine and uridine phosphorylases"/>
    <property type="match status" value="1"/>
</dbReference>
<dbReference type="GO" id="GO:0009116">
    <property type="term" value="P:nucleoside metabolic process"/>
    <property type="evidence" value="ECO:0007669"/>
    <property type="project" value="InterPro"/>
</dbReference>
<dbReference type="InterPro" id="IPR027417">
    <property type="entry name" value="P-loop_NTPase"/>
</dbReference>
<dbReference type="SUPFAM" id="SSF48403">
    <property type="entry name" value="Ankyrin repeat"/>
    <property type="match status" value="1"/>
</dbReference>
<keyword evidence="1" id="KW-0677">Repeat</keyword>
<feature type="domain" description="GPI inositol-deacylase winged helix" evidence="3">
    <location>
        <begin position="529"/>
        <end position="619"/>
    </location>
</feature>
<dbReference type="InterPro" id="IPR002110">
    <property type="entry name" value="Ankyrin_rpt"/>
</dbReference>
<gene>
    <name evidence="5" type="ORF">DL764_008704</name>
</gene>
<organism evidence="5 6">
    <name type="scientific">Monosporascus ibericus</name>
    <dbReference type="NCBI Taxonomy" id="155417"/>
    <lineage>
        <taxon>Eukaryota</taxon>
        <taxon>Fungi</taxon>
        <taxon>Dikarya</taxon>
        <taxon>Ascomycota</taxon>
        <taxon>Pezizomycotina</taxon>
        <taxon>Sordariomycetes</taxon>
        <taxon>Xylariomycetidae</taxon>
        <taxon>Xylariales</taxon>
        <taxon>Xylariales incertae sedis</taxon>
        <taxon>Monosporascus</taxon>
    </lineage>
</organism>
<feature type="repeat" description="ANK" evidence="2">
    <location>
        <begin position="760"/>
        <end position="784"/>
    </location>
</feature>
<evidence type="ECO:0000313" key="6">
    <source>
        <dbReference type="Proteomes" id="UP000293360"/>
    </source>
</evidence>
<dbReference type="Gene3D" id="3.40.50.1580">
    <property type="entry name" value="Nucleoside phosphorylase domain"/>
    <property type="match status" value="1"/>
</dbReference>
<name>A0A4Q4SZ24_9PEZI</name>
<accession>A0A4Q4SZ24</accession>
<reference evidence="5 6" key="1">
    <citation type="submission" date="2018-06" db="EMBL/GenBank/DDBJ databases">
        <title>Complete Genomes of Monosporascus.</title>
        <authorList>
            <person name="Robinson A.J."/>
            <person name="Natvig D.O."/>
        </authorList>
    </citation>
    <scope>NUCLEOTIDE SEQUENCE [LARGE SCALE GENOMIC DNA]</scope>
    <source>
        <strain evidence="5 6">CBS 110550</strain>
    </source>
</reference>
<dbReference type="InterPro" id="IPR035994">
    <property type="entry name" value="Nucleoside_phosphorylase_sf"/>
</dbReference>
<dbReference type="PANTHER" id="PTHR10039:SF14">
    <property type="entry name" value="NACHT DOMAIN-CONTAINING PROTEIN"/>
    <property type="match status" value="1"/>
</dbReference>
<comment type="caution">
    <text evidence="5">The sequence shown here is derived from an EMBL/GenBank/DDBJ whole genome shotgun (WGS) entry which is preliminary data.</text>
</comment>
<feature type="repeat" description="ANK" evidence="2">
    <location>
        <begin position="862"/>
        <end position="886"/>
    </location>
</feature>
<evidence type="ECO:0000256" key="2">
    <source>
        <dbReference type="PROSITE-ProRule" id="PRU00023"/>
    </source>
</evidence>
<dbReference type="PROSITE" id="PS50297">
    <property type="entry name" value="ANK_REP_REGION"/>
    <property type="match status" value="4"/>
</dbReference>
<dbReference type="PROSITE" id="PS50088">
    <property type="entry name" value="ANK_REPEAT"/>
    <property type="match status" value="4"/>
</dbReference>
<protein>
    <submittedName>
        <fullName evidence="5">Uncharacterized protein</fullName>
    </submittedName>
</protein>
<dbReference type="EMBL" id="QJNU01000715">
    <property type="protein sequence ID" value="RYO88653.1"/>
    <property type="molecule type" value="Genomic_DNA"/>
</dbReference>
<dbReference type="InterPro" id="IPR054471">
    <property type="entry name" value="GPIID_WHD"/>
</dbReference>
<evidence type="ECO:0000313" key="5">
    <source>
        <dbReference type="EMBL" id="RYO88653.1"/>
    </source>
</evidence>
<keyword evidence="6" id="KW-1185">Reference proteome</keyword>
<dbReference type="Gene3D" id="3.40.50.300">
    <property type="entry name" value="P-loop containing nucleotide triphosphate hydrolases"/>
    <property type="match status" value="1"/>
</dbReference>
<dbReference type="OrthoDB" id="20872at2759"/>
<feature type="repeat" description="ANK" evidence="2">
    <location>
        <begin position="794"/>
        <end position="818"/>
    </location>
</feature>
<dbReference type="Proteomes" id="UP000293360">
    <property type="component" value="Unassembled WGS sequence"/>
</dbReference>
<evidence type="ECO:0000256" key="1">
    <source>
        <dbReference type="ARBA" id="ARBA00022737"/>
    </source>
</evidence>
<dbReference type="GO" id="GO:0003824">
    <property type="term" value="F:catalytic activity"/>
    <property type="evidence" value="ECO:0007669"/>
    <property type="project" value="InterPro"/>
</dbReference>